<dbReference type="GO" id="GO:0005886">
    <property type="term" value="C:plasma membrane"/>
    <property type="evidence" value="ECO:0007669"/>
    <property type="project" value="TreeGrafter"/>
</dbReference>
<evidence type="ECO:0000256" key="5">
    <source>
        <dbReference type="SAM" id="MobiDB-lite"/>
    </source>
</evidence>
<organism evidence="8 9">
    <name type="scientific">Lautropia mirabilis ATCC 51599</name>
    <dbReference type="NCBI Taxonomy" id="887898"/>
    <lineage>
        <taxon>Bacteria</taxon>
        <taxon>Pseudomonadati</taxon>
        <taxon>Pseudomonadota</taxon>
        <taxon>Betaproteobacteria</taxon>
        <taxon>Burkholderiales</taxon>
        <taxon>Burkholderiaceae</taxon>
        <taxon>Lautropia</taxon>
    </lineage>
</organism>
<comment type="subcellular location">
    <subcellularLocation>
        <location evidence="1">Membrane</location>
        <topology evidence="1">Multi-pass membrane protein</topology>
    </subcellularLocation>
</comment>
<evidence type="ECO:0000256" key="1">
    <source>
        <dbReference type="ARBA" id="ARBA00004141"/>
    </source>
</evidence>
<dbReference type="InterPro" id="IPR005829">
    <property type="entry name" value="Sugar_transporter_CS"/>
</dbReference>
<evidence type="ECO:0000313" key="9">
    <source>
        <dbReference type="Proteomes" id="UP000011021"/>
    </source>
</evidence>
<feature type="transmembrane region" description="Helical" evidence="6">
    <location>
        <begin position="139"/>
        <end position="158"/>
    </location>
</feature>
<evidence type="ECO:0000259" key="7">
    <source>
        <dbReference type="PROSITE" id="PS50850"/>
    </source>
</evidence>
<keyword evidence="2 6" id="KW-0812">Transmembrane</keyword>
<feature type="transmembrane region" description="Helical" evidence="6">
    <location>
        <begin position="196"/>
        <end position="219"/>
    </location>
</feature>
<protein>
    <submittedName>
        <fullName evidence="8">Transporter, major facilitator family protein</fullName>
    </submittedName>
</protein>
<evidence type="ECO:0000313" key="8">
    <source>
        <dbReference type="EMBL" id="EFV95920.1"/>
    </source>
</evidence>
<feature type="transmembrane region" description="Helical" evidence="6">
    <location>
        <begin position="462"/>
        <end position="485"/>
    </location>
</feature>
<feature type="compositionally biased region" description="Polar residues" evidence="5">
    <location>
        <begin position="25"/>
        <end position="35"/>
    </location>
</feature>
<feature type="transmembrane region" description="Helical" evidence="6">
    <location>
        <begin position="164"/>
        <end position="184"/>
    </location>
</feature>
<dbReference type="RefSeq" id="WP_005671821.1">
    <property type="nucleotide sequence ID" value="NZ_CP146288.1"/>
</dbReference>
<feature type="transmembrane region" description="Helical" evidence="6">
    <location>
        <begin position="72"/>
        <end position="97"/>
    </location>
</feature>
<dbReference type="PANTHER" id="PTHR23508:SF10">
    <property type="entry name" value="CARBOXYLIC ACID TRANSPORTER PROTEIN HOMOLOG"/>
    <property type="match status" value="1"/>
</dbReference>
<dbReference type="PROSITE" id="PS00217">
    <property type="entry name" value="SUGAR_TRANSPORT_2"/>
    <property type="match status" value="1"/>
</dbReference>
<feature type="transmembrane region" description="Helical" evidence="6">
    <location>
        <begin position="344"/>
        <end position="366"/>
    </location>
</feature>
<feature type="transmembrane region" description="Helical" evidence="6">
    <location>
        <begin position="310"/>
        <end position="332"/>
    </location>
</feature>
<comment type="caution">
    <text evidence="8">The sequence shown here is derived from an EMBL/GenBank/DDBJ whole genome shotgun (WGS) entry which is preliminary data.</text>
</comment>
<evidence type="ECO:0000256" key="2">
    <source>
        <dbReference type="ARBA" id="ARBA00022692"/>
    </source>
</evidence>
<feature type="transmembrane region" description="Helical" evidence="6">
    <location>
        <begin position="225"/>
        <end position="247"/>
    </location>
</feature>
<sequence>MVVSRTIDHPVVFRPIVNMDMQDPMQHSTPSTASDIRTADAVPPTAGHAPGTPTLDVRTLLDGRGVSRYQQWIIALCFLVVVMDGFDVVIMGFVGPALKAAWHWSNDDLAPVLSAALAGLTLGAMVAGPLGDLFGRRRVLCVGVMMFGLFTLLVATATDQWHFIAYRFIAGLAMGGIMPMAATLATEYAPRARRSLLVTIVFAGFTVGAAGGGFLAAWLVPHWGWQSVFVFGGVVPMVLSLVMAALMPESLTYLVHRQGSQARIRRIVERCAPGSTSEDTVFVLPAQSRVESHERPVQIVLNRHYRAGSFMLWSIYFLHLFLVYLLGSWLPTMLKDAGMDLQQAAIVSAMFQLGGPLGSIMLGWLMDRHEAHHVLAGAYLLGGAALVLLGYVGGHYALMCAVAFVIGAGLNGGGTGMNALSSHFFPLPARATGNGWMHGLGRIGAVISAFAGAWMLNAGWSLAAVTAALAVPAVLIAALLAMKYLHYRGEGRTAK</sequence>
<feature type="transmembrane region" description="Helical" evidence="6">
    <location>
        <begin position="109"/>
        <end position="127"/>
    </location>
</feature>
<evidence type="ECO:0000256" key="6">
    <source>
        <dbReference type="SAM" id="Phobius"/>
    </source>
</evidence>
<dbReference type="InterPro" id="IPR020846">
    <property type="entry name" value="MFS_dom"/>
</dbReference>
<accession>E7RUD7</accession>
<gene>
    <name evidence="8" type="ORF">HMPREF0551_0103</name>
</gene>
<dbReference type="CDD" id="cd17365">
    <property type="entry name" value="MFS_PcaK_like"/>
    <property type="match status" value="1"/>
</dbReference>
<feature type="transmembrane region" description="Helical" evidence="6">
    <location>
        <begin position="373"/>
        <end position="390"/>
    </location>
</feature>
<feature type="region of interest" description="Disordered" evidence="5">
    <location>
        <begin position="23"/>
        <end position="51"/>
    </location>
</feature>
<dbReference type="Pfam" id="PF07690">
    <property type="entry name" value="MFS_1"/>
    <property type="match status" value="2"/>
</dbReference>
<dbReference type="AlphaFoldDB" id="E7RUD7"/>
<dbReference type="GO" id="GO:0046943">
    <property type="term" value="F:carboxylic acid transmembrane transporter activity"/>
    <property type="evidence" value="ECO:0007669"/>
    <property type="project" value="TreeGrafter"/>
</dbReference>
<dbReference type="Proteomes" id="UP000011021">
    <property type="component" value="Unassembled WGS sequence"/>
</dbReference>
<dbReference type="InterPro" id="IPR036259">
    <property type="entry name" value="MFS_trans_sf"/>
</dbReference>
<proteinExistence type="predicted"/>
<feature type="transmembrane region" description="Helical" evidence="6">
    <location>
        <begin position="396"/>
        <end position="414"/>
    </location>
</feature>
<dbReference type="EMBL" id="AEQP01000001">
    <property type="protein sequence ID" value="EFV95920.1"/>
    <property type="molecule type" value="Genomic_DNA"/>
</dbReference>
<dbReference type="SUPFAM" id="SSF103473">
    <property type="entry name" value="MFS general substrate transporter"/>
    <property type="match status" value="1"/>
</dbReference>
<keyword evidence="3 6" id="KW-1133">Transmembrane helix</keyword>
<dbReference type="InterPro" id="IPR011701">
    <property type="entry name" value="MFS"/>
</dbReference>
<dbReference type="HOGENOM" id="CLU_001265_46_4_4"/>
<feature type="transmembrane region" description="Helical" evidence="6">
    <location>
        <begin position="435"/>
        <end position="456"/>
    </location>
</feature>
<dbReference type="PANTHER" id="PTHR23508">
    <property type="entry name" value="CARBOXYLIC ACID TRANSPORTER PROTEIN HOMOLOG"/>
    <property type="match status" value="1"/>
</dbReference>
<reference evidence="8 9" key="1">
    <citation type="submission" date="2010-12" db="EMBL/GenBank/DDBJ databases">
        <authorList>
            <person name="Muzny D."/>
            <person name="Qin X."/>
            <person name="Deng J."/>
            <person name="Jiang H."/>
            <person name="Liu Y."/>
            <person name="Qu J."/>
            <person name="Song X.-Z."/>
            <person name="Zhang L."/>
            <person name="Thornton R."/>
            <person name="Coyle M."/>
            <person name="Francisco L."/>
            <person name="Jackson L."/>
            <person name="Javaid M."/>
            <person name="Korchina V."/>
            <person name="Kovar C."/>
            <person name="Mata R."/>
            <person name="Mathew T."/>
            <person name="Ngo R."/>
            <person name="Nguyen L."/>
            <person name="Nguyen N."/>
            <person name="Okwuonu G."/>
            <person name="Ongeri F."/>
            <person name="Pham C."/>
            <person name="Simmons D."/>
            <person name="Wilczek-Boney K."/>
            <person name="Hale W."/>
            <person name="Jakkamsetti A."/>
            <person name="Pham P."/>
            <person name="Ruth R."/>
            <person name="San Lucas F."/>
            <person name="Warren J."/>
            <person name="Zhang J."/>
            <person name="Zhao Z."/>
            <person name="Zhou C."/>
            <person name="Zhu D."/>
            <person name="Lee S."/>
            <person name="Bess C."/>
            <person name="Blankenburg K."/>
            <person name="Forbes L."/>
            <person name="Fu Q."/>
            <person name="Gubbala S."/>
            <person name="Hirani K."/>
            <person name="Jayaseelan J.C."/>
            <person name="Lara F."/>
            <person name="Munidasa M."/>
            <person name="Palculict T."/>
            <person name="Patil S."/>
            <person name="Pu L.-L."/>
            <person name="Saada N."/>
            <person name="Tang L."/>
            <person name="Weissenberger G."/>
            <person name="Zhu Y."/>
            <person name="Hemphill L."/>
            <person name="Shang Y."/>
            <person name="Youmans B."/>
            <person name="Ayvaz T."/>
            <person name="Ross M."/>
            <person name="Santibanez J."/>
            <person name="Aqrawi P."/>
            <person name="Gross S."/>
            <person name="Joshi V."/>
            <person name="Fowler G."/>
            <person name="Nazareth L."/>
            <person name="Reid J."/>
            <person name="Worley K."/>
            <person name="Petrosino J."/>
            <person name="Highlander S."/>
            <person name="Gibbs R."/>
        </authorList>
    </citation>
    <scope>NUCLEOTIDE SEQUENCE [LARGE SCALE GENOMIC DNA]</scope>
    <source>
        <strain evidence="8 9">ATCC 51599</strain>
    </source>
</reference>
<dbReference type="PROSITE" id="PS50850">
    <property type="entry name" value="MFS"/>
    <property type="match status" value="1"/>
</dbReference>
<dbReference type="Gene3D" id="1.20.1250.20">
    <property type="entry name" value="MFS general substrate transporter like domains"/>
    <property type="match status" value="1"/>
</dbReference>
<evidence type="ECO:0000256" key="3">
    <source>
        <dbReference type="ARBA" id="ARBA00022989"/>
    </source>
</evidence>
<feature type="domain" description="Major facilitator superfamily (MFS) profile" evidence="7">
    <location>
        <begin position="73"/>
        <end position="485"/>
    </location>
</feature>
<evidence type="ECO:0000256" key="4">
    <source>
        <dbReference type="ARBA" id="ARBA00023136"/>
    </source>
</evidence>
<keyword evidence="9" id="KW-1185">Reference proteome</keyword>
<dbReference type="STRING" id="887898.HMPREF0551_0103"/>
<name>E7RUD7_9BURK</name>
<dbReference type="eggNOG" id="COG2271">
    <property type="taxonomic scope" value="Bacteria"/>
</dbReference>
<keyword evidence="4 6" id="KW-0472">Membrane</keyword>